<reference evidence="3" key="2">
    <citation type="submission" date="2021-01" db="EMBL/GenBank/DDBJ databases">
        <authorList>
            <person name="Kang M."/>
        </authorList>
    </citation>
    <scope>NUCLEOTIDE SEQUENCE</scope>
    <source>
        <strain evidence="3">KACC 17527</strain>
    </source>
</reference>
<gene>
    <name evidence="3" type="ORF">JJB11_21515</name>
</gene>
<dbReference type="CDD" id="cd00093">
    <property type="entry name" value="HTH_XRE"/>
    <property type="match status" value="1"/>
</dbReference>
<dbReference type="GO" id="GO:0003677">
    <property type="term" value="F:DNA binding"/>
    <property type="evidence" value="ECO:0007669"/>
    <property type="project" value="InterPro"/>
</dbReference>
<evidence type="ECO:0000259" key="2">
    <source>
        <dbReference type="PROSITE" id="PS50943"/>
    </source>
</evidence>
<dbReference type="EMBL" id="JAEPWM010000011">
    <property type="protein sequence ID" value="MBK6008688.1"/>
    <property type="molecule type" value="Genomic_DNA"/>
</dbReference>
<reference evidence="3" key="1">
    <citation type="journal article" date="2012" name="J. Microbiol. Biotechnol.">
        <title>Ramlibacter ginsenosidimutans sp. nov., with ginsenoside-converting activity.</title>
        <authorList>
            <person name="Wang L."/>
            <person name="An D.S."/>
            <person name="Kim S.G."/>
            <person name="Jin F.X."/>
            <person name="Kim S.C."/>
            <person name="Lee S.T."/>
            <person name="Im W.T."/>
        </authorList>
    </citation>
    <scope>NUCLEOTIDE SEQUENCE</scope>
    <source>
        <strain evidence="3">KACC 17527</strain>
    </source>
</reference>
<feature type="region of interest" description="Disordered" evidence="1">
    <location>
        <begin position="55"/>
        <end position="80"/>
    </location>
</feature>
<dbReference type="PROSITE" id="PS50943">
    <property type="entry name" value="HTH_CROC1"/>
    <property type="match status" value="1"/>
</dbReference>
<dbReference type="SMART" id="SM00530">
    <property type="entry name" value="HTH_XRE"/>
    <property type="match status" value="1"/>
</dbReference>
<accession>A0A934WPS2</accession>
<comment type="caution">
    <text evidence="3">The sequence shown here is derived from an EMBL/GenBank/DDBJ whole genome shotgun (WGS) entry which is preliminary data.</text>
</comment>
<feature type="domain" description="HTH cro/C1-type" evidence="2">
    <location>
        <begin position="84"/>
        <end position="130"/>
    </location>
</feature>
<evidence type="ECO:0000256" key="1">
    <source>
        <dbReference type="SAM" id="MobiDB-lite"/>
    </source>
</evidence>
<proteinExistence type="predicted"/>
<dbReference type="Gene3D" id="1.10.260.40">
    <property type="entry name" value="lambda repressor-like DNA-binding domains"/>
    <property type="match status" value="1"/>
</dbReference>
<name>A0A934WPS2_9BURK</name>
<dbReference type="Proteomes" id="UP000630528">
    <property type="component" value="Unassembled WGS sequence"/>
</dbReference>
<dbReference type="RefSeq" id="WP_201176425.1">
    <property type="nucleotide sequence ID" value="NZ_JAEPWM010000011.1"/>
</dbReference>
<dbReference type="InterPro" id="IPR010982">
    <property type="entry name" value="Lambda_DNA-bd_dom_sf"/>
</dbReference>
<protein>
    <submittedName>
        <fullName evidence="3">Helix-turn-helix transcriptional regulator</fullName>
    </submittedName>
</protein>
<evidence type="ECO:0000313" key="4">
    <source>
        <dbReference type="Proteomes" id="UP000630528"/>
    </source>
</evidence>
<keyword evidence="4" id="KW-1185">Reference proteome</keyword>
<dbReference type="InterPro" id="IPR001387">
    <property type="entry name" value="Cro/C1-type_HTH"/>
</dbReference>
<dbReference type="SUPFAM" id="SSF47413">
    <property type="entry name" value="lambda repressor-like DNA-binding domains"/>
    <property type="match status" value="1"/>
</dbReference>
<dbReference type="AlphaFoldDB" id="A0A934WPS2"/>
<evidence type="ECO:0000313" key="3">
    <source>
        <dbReference type="EMBL" id="MBK6008688.1"/>
    </source>
</evidence>
<organism evidence="3 4">
    <name type="scientific">Ramlibacter ginsenosidimutans</name>
    <dbReference type="NCBI Taxonomy" id="502333"/>
    <lineage>
        <taxon>Bacteria</taxon>
        <taxon>Pseudomonadati</taxon>
        <taxon>Pseudomonadota</taxon>
        <taxon>Betaproteobacteria</taxon>
        <taxon>Burkholderiales</taxon>
        <taxon>Comamonadaceae</taxon>
        <taxon>Ramlibacter</taxon>
    </lineage>
</organism>
<dbReference type="Pfam" id="PF01381">
    <property type="entry name" value="HTH_3"/>
    <property type="match status" value="1"/>
</dbReference>
<sequence>MPNIASILKSEIARVAQKQIRSETQDIKRASAQHRAHIAALRRRIDDLERELRRVTKSTRVSSRPQGTEEEGEGVQRRFSPKRLAATRAKLGLSAADFATLIGVSGQSIYKWEAGESRPRAKQLEAIASVRHIGKRDAMQRLEVLRAAH</sequence>